<dbReference type="EMBL" id="LOCQ01000047">
    <property type="protein sequence ID" value="OBV40402.1"/>
    <property type="molecule type" value="Genomic_DNA"/>
</dbReference>
<comment type="caution">
    <text evidence="1">The sequence shown here is derived from an EMBL/GenBank/DDBJ whole genome shotgun (WGS) entry which is preliminary data.</text>
</comment>
<dbReference type="GO" id="GO:0003677">
    <property type="term" value="F:DNA binding"/>
    <property type="evidence" value="ECO:0007669"/>
    <property type="project" value="InterPro"/>
</dbReference>
<keyword evidence="2" id="KW-1185">Reference proteome</keyword>
<sequence>MGTAHDIWTAYRENAFGKYPKPFVAWLMVVEDAPKSRATVRDKSLHLPVFPEFLGASYLKRYDILCQRLVQEQLYTAASVIATPKEAITTGAYEDLSPLTSLKNFITSFAGHIAMEAASSAP</sequence>
<gene>
    <name evidence="1" type="ORF">ASR47_101625</name>
</gene>
<protein>
    <submittedName>
        <fullName evidence="1">Restriction endonuclease XhoI</fullName>
    </submittedName>
</protein>
<accession>A0A1A7C3W6</accession>
<keyword evidence="1" id="KW-0378">Hydrolase</keyword>
<name>A0A1A7C3W6_9BURK</name>
<evidence type="ECO:0000313" key="2">
    <source>
        <dbReference type="Proteomes" id="UP000092713"/>
    </source>
</evidence>
<reference evidence="1 2" key="1">
    <citation type="submission" date="2016-04" db="EMBL/GenBank/DDBJ databases">
        <title>Draft genome sequence of Janthinobacterium psychrotolerans sp. nov., isolated from freshwater sediments in Denmark.</title>
        <authorList>
            <person name="Gong X."/>
            <person name="Skrivergaard S."/>
            <person name="Korsgaard B.S."/>
            <person name="Schreiber L."/>
            <person name="Marshall I.P."/>
            <person name="Finster K."/>
            <person name="Schramm A."/>
        </authorList>
    </citation>
    <scope>NUCLEOTIDE SEQUENCE [LARGE SCALE GENOMIC DNA]</scope>
    <source>
        <strain evidence="1 2">S3-2</strain>
    </source>
</reference>
<dbReference type="InterPro" id="IPR007636">
    <property type="entry name" value="Restrct_endonuc_II_XhoI"/>
</dbReference>
<keyword evidence="1" id="KW-0255">Endonuclease</keyword>
<dbReference type="GO" id="GO:0009307">
    <property type="term" value="P:DNA restriction-modification system"/>
    <property type="evidence" value="ECO:0007669"/>
    <property type="project" value="InterPro"/>
</dbReference>
<dbReference type="PATRIC" id="fig|1747903.4.peg.4034"/>
<organism evidence="1 2">
    <name type="scientific">Janthinobacterium psychrotolerans</name>
    <dbReference type="NCBI Taxonomy" id="1747903"/>
    <lineage>
        <taxon>Bacteria</taxon>
        <taxon>Pseudomonadati</taxon>
        <taxon>Pseudomonadota</taxon>
        <taxon>Betaproteobacteria</taxon>
        <taxon>Burkholderiales</taxon>
        <taxon>Oxalobacteraceae</taxon>
        <taxon>Janthinobacterium</taxon>
    </lineage>
</organism>
<dbReference type="AlphaFoldDB" id="A0A1A7C3W6"/>
<keyword evidence="1" id="KW-0540">Nuclease</keyword>
<dbReference type="Pfam" id="PF04555">
    <property type="entry name" value="XhoI"/>
    <property type="match status" value="1"/>
</dbReference>
<dbReference type="Proteomes" id="UP000092713">
    <property type="component" value="Unassembled WGS sequence"/>
</dbReference>
<proteinExistence type="predicted"/>
<dbReference type="GO" id="GO:0009036">
    <property type="term" value="F:type II site-specific deoxyribonuclease activity"/>
    <property type="evidence" value="ECO:0007669"/>
    <property type="project" value="InterPro"/>
</dbReference>
<evidence type="ECO:0000313" key="1">
    <source>
        <dbReference type="EMBL" id="OBV40402.1"/>
    </source>
</evidence>